<dbReference type="AlphaFoldDB" id="A0A5C3QIS6"/>
<keyword evidence="3" id="KW-1185">Reference proteome</keyword>
<dbReference type="STRING" id="1884261.A0A5C3QIS6"/>
<evidence type="ECO:0000313" key="2">
    <source>
        <dbReference type="EMBL" id="TFL01935.1"/>
    </source>
</evidence>
<accession>A0A5C3QIS6</accession>
<feature type="compositionally biased region" description="Low complexity" evidence="1">
    <location>
        <begin position="372"/>
        <end position="389"/>
    </location>
</feature>
<feature type="region of interest" description="Disordered" evidence="1">
    <location>
        <begin position="42"/>
        <end position="101"/>
    </location>
</feature>
<feature type="compositionally biased region" description="Polar residues" evidence="1">
    <location>
        <begin position="76"/>
        <end position="101"/>
    </location>
</feature>
<name>A0A5C3QIS6_9AGAR</name>
<reference evidence="2 3" key="1">
    <citation type="journal article" date="2019" name="Nat. Ecol. Evol.">
        <title>Megaphylogeny resolves global patterns of mushroom evolution.</title>
        <authorList>
            <person name="Varga T."/>
            <person name="Krizsan K."/>
            <person name="Foldi C."/>
            <person name="Dima B."/>
            <person name="Sanchez-Garcia M."/>
            <person name="Sanchez-Ramirez S."/>
            <person name="Szollosi G.J."/>
            <person name="Szarkandi J.G."/>
            <person name="Papp V."/>
            <person name="Albert L."/>
            <person name="Andreopoulos W."/>
            <person name="Angelini C."/>
            <person name="Antonin V."/>
            <person name="Barry K.W."/>
            <person name="Bougher N.L."/>
            <person name="Buchanan P."/>
            <person name="Buyck B."/>
            <person name="Bense V."/>
            <person name="Catcheside P."/>
            <person name="Chovatia M."/>
            <person name="Cooper J."/>
            <person name="Damon W."/>
            <person name="Desjardin D."/>
            <person name="Finy P."/>
            <person name="Geml J."/>
            <person name="Haridas S."/>
            <person name="Hughes K."/>
            <person name="Justo A."/>
            <person name="Karasinski D."/>
            <person name="Kautmanova I."/>
            <person name="Kiss B."/>
            <person name="Kocsube S."/>
            <person name="Kotiranta H."/>
            <person name="LaButti K.M."/>
            <person name="Lechner B.E."/>
            <person name="Liimatainen K."/>
            <person name="Lipzen A."/>
            <person name="Lukacs Z."/>
            <person name="Mihaltcheva S."/>
            <person name="Morgado L.N."/>
            <person name="Niskanen T."/>
            <person name="Noordeloos M.E."/>
            <person name="Ohm R.A."/>
            <person name="Ortiz-Santana B."/>
            <person name="Ovrebo C."/>
            <person name="Racz N."/>
            <person name="Riley R."/>
            <person name="Savchenko A."/>
            <person name="Shiryaev A."/>
            <person name="Soop K."/>
            <person name="Spirin V."/>
            <person name="Szebenyi C."/>
            <person name="Tomsovsky M."/>
            <person name="Tulloss R.E."/>
            <person name="Uehling J."/>
            <person name="Grigoriev I.V."/>
            <person name="Vagvolgyi C."/>
            <person name="Papp T."/>
            <person name="Martin F.M."/>
            <person name="Miettinen O."/>
            <person name="Hibbett D.S."/>
            <person name="Nagy L.G."/>
        </authorList>
    </citation>
    <scope>NUCLEOTIDE SEQUENCE [LARGE SCALE GENOMIC DNA]</scope>
    <source>
        <strain evidence="2 3">CBS 309.79</strain>
    </source>
</reference>
<feature type="compositionally biased region" description="Basic residues" evidence="1">
    <location>
        <begin position="1"/>
        <end position="11"/>
    </location>
</feature>
<protein>
    <submittedName>
        <fullName evidence="2">Uncharacterized protein</fullName>
    </submittedName>
</protein>
<evidence type="ECO:0000313" key="3">
    <source>
        <dbReference type="Proteomes" id="UP000305067"/>
    </source>
</evidence>
<dbReference type="Proteomes" id="UP000305067">
    <property type="component" value="Unassembled WGS sequence"/>
</dbReference>
<sequence>MATKLLTRRRSSVTAPHPGAPDAHQFPDHTTSLITIFKPIDTTSQQQHHHGRSHRRNQSSGSVGSSEPSSPRLSFANASFGRSTSPTISTAPKRSSFQSRPTPDQLVALARPVHTGHAPPGHQLATFTPLPANILLPFLDRPKEVAELIASSPTSKLINLLSKTLPSSCSTPDDPATWSITDLTHYLCAHDRDTDPDDVWVSRIRSAIYPHSELIWERFKAALGVPAELEPGFEVTPAQPRVQIDQHHYNDDYSSDVFMDSPVIEPQRPHSRTSSIGSFRHEPEFMLVPPTPQHEVDLTISPMLHAVVSPVASPMCDAAGHLLQNISEEAENEEDAPEVDLDMYSPNQIQGLKIASKSTSSLALPLTPPPAKTIGSPLLHPKSPSHPGSRLIPGRRSSSFGYEKRSASLSRLSGEGIRGSSSTSRLAEPHRPLFPSNFARLSPDASKFFLDS</sequence>
<evidence type="ECO:0000256" key="1">
    <source>
        <dbReference type="SAM" id="MobiDB-lite"/>
    </source>
</evidence>
<dbReference type="EMBL" id="ML178823">
    <property type="protein sequence ID" value="TFL01935.1"/>
    <property type="molecule type" value="Genomic_DNA"/>
</dbReference>
<feature type="compositionally biased region" description="Basic residues" evidence="1">
    <location>
        <begin position="47"/>
        <end position="57"/>
    </location>
</feature>
<feature type="region of interest" description="Disordered" evidence="1">
    <location>
        <begin position="1"/>
        <end position="28"/>
    </location>
</feature>
<feature type="region of interest" description="Disordered" evidence="1">
    <location>
        <begin position="363"/>
        <end position="437"/>
    </location>
</feature>
<feature type="compositionally biased region" description="Low complexity" evidence="1">
    <location>
        <begin position="58"/>
        <end position="74"/>
    </location>
</feature>
<proteinExistence type="predicted"/>
<gene>
    <name evidence="2" type="ORF">BDV98DRAFT_603921</name>
</gene>
<dbReference type="OrthoDB" id="2591449at2759"/>
<organism evidence="2 3">
    <name type="scientific">Pterulicium gracile</name>
    <dbReference type="NCBI Taxonomy" id="1884261"/>
    <lineage>
        <taxon>Eukaryota</taxon>
        <taxon>Fungi</taxon>
        <taxon>Dikarya</taxon>
        <taxon>Basidiomycota</taxon>
        <taxon>Agaricomycotina</taxon>
        <taxon>Agaricomycetes</taxon>
        <taxon>Agaricomycetidae</taxon>
        <taxon>Agaricales</taxon>
        <taxon>Pleurotineae</taxon>
        <taxon>Pterulaceae</taxon>
        <taxon>Pterulicium</taxon>
    </lineage>
</organism>